<feature type="transmembrane region" description="Helical" evidence="6">
    <location>
        <begin position="351"/>
        <end position="373"/>
    </location>
</feature>
<protein>
    <submittedName>
        <fullName evidence="8">MFS general substrate transporter</fullName>
    </submittedName>
</protein>
<feature type="transmembrane region" description="Helical" evidence="6">
    <location>
        <begin position="297"/>
        <end position="314"/>
    </location>
</feature>
<dbReference type="InterPro" id="IPR036259">
    <property type="entry name" value="MFS_trans_sf"/>
</dbReference>
<evidence type="ECO:0000313" key="9">
    <source>
        <dbReference type="Proteomes" id="UP000297245"/>
    </source>
</evidence>
<evidence type="ECO:0000313" key="8">
    <source>
        <dbReference type="EMBL" id="THU95607.1"/>
    </source>
</evidence>
<organism evidence="8 9">
    <name type="scientific">Dendrothele bispora (strain CBS 962.96)</name>
    <dbReference type="NCBI Taxonomy" id="1314807"/>
    <lineage>
        <taxon>Eukaryota</taxon>
        <taxon>Fungi</taxon>
        <taxon>Dikarya</taxon>
        <taxon>Basidiomycota</taxon>
        <taxon>Agaricomycotina</taxon>
        <taxon>Agaricomycetes</taxon>
        <taxon>Agaricomycetidae</taxon>
        <taxon>Agaricales</taxon>
        <taxon>Agaricales incertae sedis</taxon>
        <taxon>Dendrothele</taxon>
    </lineage>
</organism>
<keyword evidence="3 6" id="KW-0812">Transmembrane</keyword>
<sequence>MSASTPELKSVQDEKLFHDQDGLSPLASLSLGRKRLLLSIFCFAQFLDTFNNSALFSAIPRIAAALNITNANSVWLLSAYQLTFAAFLLSSGRLSDVYNAKYVFILGAAIMGFLALGAGFVRDQIVLIVLRAIMGIGAALTVPSALQLIITMHPEPVEQAAAVLTFVGTTALGNSNKASGASELPNKFRRLDPVGVLILSVGLLLLIFAVISGSATGWGSARVIGPLVISIFMIAMFFVWEARIPEEFAAVPPSMWRYKNFGVHLSIALMPFLWWGAVMLVYSWLWQVVYGYSAIKTAVRFLPINIMGVFALVVGDFAQKTFRLKWVICTGMVITMAGTALLPFGNSPDKYWRFIFPGFLLGTTGVTFAFTTANITIFKVTPPRVAGTVGALFNCFLNLGIAVGAAIITSIQTSVEQHRGGPTSYDGRAAGFWFLFAVVTALTIGVFVFMEDVVPPVKKDVAEELATRAQLSDSEMDFAAGNLPT</sequence>
<dbReference type="OrthoDB" id="440755at2759"/>
<dbReference type="InterPro" id="IPR020846">
    <property type="entry name" value="MFS_dom"/>
</dbReference>
<evidence type="ECO:0000256" key="2">
    <source>
        <dbReference type="ARBA" id="ARBA00022448"/>
    </source>
</evidence>
<evidence type="ECO:0000256" key="1">
    <source>
        <dbReference type="ARBA" id="ARBA00004141"/>
    </source>
</evidence>
<keyword evidence="9" id="KW-1185">Reference proteome</keyword>
<dbReference type="PANTHER" id="PTHR42718:SF9">
    <property type="entry name" value="MAJOR FACILITATOR SUPERFAMILY MULTIDRUG TRANSPORTER MFSC"/>
    <property type="match status" value="1"/>
</dbReference>
<keyword evidence="2" id="KW-0813">Transport</keyword>
<accession>A0A4S8M0P0</accession>
<feature type="transmembrane region" description="Helical" evidence="6">
    <location>
        <begin position="128"/>
        <end position="150"/>
    </location>
</feature>
<feature type="transmembrane region" description="Helical" evidence="6">
    <location>
        <begin position="102"/>
        <end position="121"/>
    </location>
</feature>
<evidence type="ECO:0000259" key="7">
    <source>
        <dbReference type="PROSITE" id="PS50850"/>
    </source>
</evidence>
<dbReference type="Pfam" id="PF07690">
    <property type="entry name" value="MFS_1"/>
    <property type="match status" value="2"/>
</dbReference>
<dbReference type="GO" id="GO:0022857">
    <property type="term" value="F:transmembrane transporter activity"/>
    <property type="evidence" value="ECO:0007669"/>
    <property type="project" value="InterPro"/>
</dbReference>
<dbReference type="Proteomes" id="UP000297245">
    <property type="component" value="Unassembled WGS sequence"/>
</dbReference>
<dbReference type="EMBL" id="ML179196">
    <property type="protein sequence ID" value="THU95607.1"/>
    <property type="molecule type" value="Genomic_DNA"/>
</dbReference>
<dbReference type="AlphaFoldDB" id="A0A4S8M0P0"/>
<keyword evidence="4 6" id="KW-1133">Transmembrane helix</keyword>
<feature type="transmembrane region" description="Helical" evidence="6">
    <location>
        <begin position="261"/>
        <end position="285"/>
    </location>
</feature>
<evidence type="ECO:0000256" key="3">
    <source>
        <dbReference type="ARBA" id="ARBA00022692"/>
    </source>
</evidence>
<evidence type="ECO:0000256" key="6">
    <source>
        <dbReference type="SAM" id="Phobius"/>
    </source>
</evidence>
<dbReference type="GO" id="GO:0016020">
    <property type="term" value="C:membrane"/>
    <property type="evidence" value="ECO:0007669"/>
    <property type="project" value="UniProtKB-SubCell"/>
</dbReference>
<feature type="transmembrane region" description="Helical" evidence="6">
    <location>
        <begin position="385"/>
        <end position="411"/>
    </location>
</feature>
<evidence type="ECO:0000256" key="4">
    <source>
        <dbReference type="ARBA" id="ARBA00022989"/>
    </source>
</evidence>
<feature type="transmembrane region" description="Helical" evidence="6">
    <location>
        <begin position="326"/>
        <end position="345"/>
    </location>
</feature>
<feature type="transmembrane region" description="Helical" evidence="6">
    <location>
        <begin position="156"/>
        <end position="173"/>
    </location>
</feature>
<comment type="subcellular location">
    <subcellularLocation>
        <location evidence="1">Membrane</location>
        <topology evidence="1">Multi-pass membrane protein</topology>
    </subcellularLocation>
</comment>
<reference evidence="8 9" key="1">
    <citation type="journal article" date="2019" name="Nat. Ecol. Evol.">
        <title>Megaphylogeny resolves global patterns of mushroom evolution.</title>
        <authorList>
            <person name="Varga T."/>
            <person name="Krizsan K."/>
            <person name="Foldi C."/>
            <person name="Dima B."/>
            <person name="Sanchez-Garcia M."/>
            <person name="Sanchez-Ramirez S."/>
            <person name="Szollosi G.J."/>
            <person name="Szarkandi J.G."/>
            <person name="Papp V."/>
            <person name="Albert L."/>
            <person name="Andreopoulos W."/>
            <person name="Angelini C."/>
            <person name="Antonin V."/>
            <person name="Barry K.W."/>
            <person name="Bougher N.L."/>
            <person name="Buchanan P."/>
            <person name="Buyck B."/>
            <person name="Bense V."/>
            <person name="Catcheside P."/>
            <person name="Chovatia M."/>
            <person name="Cooper J."/>
            <person name="Damon W."/>
            <person name="Desjardin D."/>
            <person name="Finy P."/>
            <person name="Geml J."/>
            <person name="Haridas S."/>
            <person name="Hughes K."/>
            <person name="Justo A."/>
            <person name="Karasinski D."/>
            <person name="Kautmanova I."/>
            <person name="Kiss B."/>
            <person name="Kocsube S."/>
            <person name="Kotiranta H."/>
            <person name="LaButti K.M."/>
            <person name="Lechner B.E."/>
            <person name="Liimatainen K."/>
            <person name="Lipzen A."/>
            <person name="Lukacs Z."/>
            <person name="Mihaltcheva S."/>
            <person name="Morgado L.N."/>
            <person name="Niskanen T."/>
            <person name="Noordeloos M.E."/>
            <person name="Ohm R.A."/>
            <person name="Ortiz-Santana B."/>
            <person name="Ovrebo C."/>
            <person name="Racz N."/>
            <person name="Riley R."/>
            <person name="Savchenko A."/>
            <person name="Shiryaev A."/>
            <person name="Soop K."/>
            <person name="Spirin V."/>
            <person name="Szebenyi C."/>
            <person name="Tomsovsky M."/>
            <person name="Tulloss R.E."/>
            <person name="Uehling J."/>
            <person name="Grigoriev I.V."/>
            <person name="Vagvolgyi C."/>
            <person name="Papp T."/>
            <person name="Martin F.M."/>
            <person name="Miettinen O."/>
            <person name="Hibbett D.S."/>
            <person name="Nagy L.G."/>
        </authorList>
    </citation>
    <scope>NUCLEOTIDE SEQUENCE [LARGE SCALE GENOMIC DNA]</scope>
    <source>
        <strain evidence="8 9">CBS 962.96</strain>
    </source>
</reference>
<feature type="transmembrane region" description="Helical" evidence="6">
    <location>
        <begin position="431"/>
        <end position="450"/>
    </location>
</feature>
<feature type="transmembrane region" description="Helical" evidence="6">
    <location>
        <begin position="194"/>
        <end position="215"/>
    </location>
</feature>
<keyword evidence="5 6" id="KW-0472">Membrane</keyword>
<dbReference type="PROSITE" id="PS50850">
    <property type="entry name" value="MFS"/>
    <property type="match status" value="1"/>
</dbReference>
<dbReference type="Gene3D" id="1.20.1250.20">
    <property type="entry name" value="MFS general substrate transporter like domains"/>
    <property type="match status" value="1"/>
</dbReference>
<gene>
    <name evidence="8" type="ORF">K435DRAFT_859393</name>
</gene>
<feature type="transmembrane region" description="Helical" evidence="6">
    <location>
        <begin position="221"/>
        <end position="240"/>
    </location>
</feature>
<feature type="transmembrane region" description="Helical" evidence="6">
    <location>
        <begin position="71"/>
        <end position="90"/>
    </location>
</feature>
<dbReference type="InterPro" id="IPR011701">
    <property type="entry name" value="MFS"/>
</dbReference>
<dbReference type="PANTHER" id="PTHR42718">
    <property type="entry name" value="MAJOR FACILITATOR SUPERFAMILY MULTIDRUG TRANSPORTER MFSC"/>
    <property type="match status" value="1"/>
</dbReference>
<feature type="domain" description="Major facilitator superfamily (MFS) profile" evidence="7">
    <location>
        <begin position="37"/>
        <end position="454"/>
    </location>
</feature>
<dbReference type="SUPFAM" id="SSF103473">
    <property type="entry name" value="MFS general substrate transporter"/>
    <property type="match status" value="1"/>
</dbReference>
<name>A0A4S8M0P0_DENBC</name>
<proteinExistence type="predicted"/>
<evidence type="ECO:0000256" key="5">
    <source>
        <dbReference type="ARBA" id="ARBA00023136"/>
    </source>
</evidence>